<dbReference type="InterPro" id="IPR056884">
    <property type="entry name" value="NPHP3-like_N"/>
</dbReference>
<organism evidence="5 6">
    <name type="scientific">Thyridium curvatum</name>
    <dbReference type="NCBI Taxonomy" id="1093900"/>
    <lineage>
        <taxon>Eukaryota</taxon>
        <taxon>Fungi</taxon>
        <taxon>Dikarya</taxon>
        <taxon>Ascomycota</taxon>
        <taxon>Pezizomycotina</taxon>
        <taxon>Sordariomycetes</taxon>
        <taxon>Sordariomycetidae</taxon>
        <taxon>Thyridiales</taxon>
        <taxon>Thyridiaceae</taxon>
        <taxon>Thyridium</taxon>
    </lineage>
</organism>
<dbReference type="PROSITE" id="PS50297">
    <property type="entry name" value="ANK_REP_REGION"/>
    <property type="match status" value="6"/>
</dbReference>
<feature type="repeat" description="ANK" evidence="3">
    <location>
        <begin position="614"/>
        <end position="646"/>
    </location>
</feature>
<keyword evidence="6" id="KW-1185">Reference proteome</keyword>
<dbReference type="InterPro" id="IPR027417">
    <property type="entry name" value="P-loop_NTPase"/>
</dbReference>
<dbReference type="SUPFAM" id="SSF48403">
    <property type="entry name" value="Ankyrin repeat"/>
    <property type="match status" value="6"/>
</dbReference>
<protein>
    <recommendedName>
        <fullName evidence="4">Nephrocystin 3-like N-terminal domain-containing protein</fullName>
    </recommendedName>
</protein>
<feature type="repeat" description="ANK" evidence="3">
    <location>
        <begin position="1208"/>
        <end position="1240"/>
    </location>
</feature>
<feature type="repeat" description="ANK" evidence="3">
    <location>
        <begin position="886"/>
        <end position="926"/>
    </location>
</feature>
<dbReference type="SMART" id="SM00248">
    <property type="entry name" value="ANK"/>
    <property type="match status" value="21"/>
</dbReference>
<dbReference type="PANTHER" id="PTHR24123:SF33">
    <property type="entry name" value="PROTEIN HOS4"/>
    <property type="match status" value="1"/>
</dbReference>
<dbReference type="Gene3D" id="3.40.50.300">
    <property type="entry name" value="P-loop containing nucleotide triphosphate hydrolases"/>
    <property type="match status" value="1"/>
</dbReference>
<dbReference type="Pfam" id="PF24883">
    <property type="entry name" value="NPHP3_N"/>
    <property type="match status" value="1"/>
</dbReference>
<feature type="repeat" description="ANK" evidence="3">
    <location>
        <begin position="548"/>
        <end position="580"/>
    </location>
</feature>
<dbReference type="Pfam" id="PF12796">
    <property type="entry name" value="Ank_2"/>
    <property type="match status" value="4"/>
</dbReference>
<evidence type="ECO:0000313" key="5">
    <source>
        <dbReference type="EMBL" id="TPX18342.1"/>
    </source>
</evidence>
<dbReference type="RefSeq" id="XP_031000053.1">
    <property type="nucleotide sequence ID" value="XM_031134517.1"/>
</dbReference>
<dbReference type="SUPFAM" id="SSF52540">
    <property type="entry name" value="P-loop containing nucleoside triphosphate hydrolases"/>
    <property type="match status" value="1"/>
</dbReference>
<evidence type="ECO:0000256" key="3">
    <source>
        <dbReference type="PROSITE-ProRule" id="PRU00023"/>
    </source>
</evidence>
<sequence length="2071" mass="228853">MPRSINTADEYDFVDHDETALSPEAIAQIREWLQPTDYLAESGELRRHLASQAPGTGLWMCETDEYRKWHGSPDHGSLWIKGIPGAGKSVTAAAIIQHLRTTEDCPVLFFFFRNIIAANFSHRALIQDWLAQLLPHSPKLQFALEARLQTKLAETTDNELIELFLEGLCCVPKVYCVADALDEMTTDNRPFLDKLNSLATYRPRSLKLLITSRPKQHLQSALRDSSIVHISLQQKLVDADIMSYLHHRFDQAPKARPHNEMKQQVIDMVARKSQGLFLYAKLTLDQVEASLLAEEPINVTALEELLPVGLEQTYDSVLAKQRREHGLTVELQVTILEAVTHSSRPLRLHELSSLLKCICPGLAAPKAFKSLVANSCGSLVEILEDETLQIIHHSFTEFLRGETRSQPGDTSAHGFPVINSSNAHKRLAISCLQYLQSGSLLLEDELEFGHRHATRGTADVDCSGGSAENERTGRLHEHPFDYKAARLSHPFLRYAVENWCYHASHHDEDDEDLFNAVARFFDPHSVSFRRWLSLQLGQPRDNSPSPEKLPTPLHVAAFSGLSRLVSKLIGEGADVSALDTQDRLAIHWAAAKGHAKVISLLLRHGSHPDPADCRGIKPIHLAALGNHASAVTALLEAGVKPDTIKTMENHGGYLRGGETITKGESAILYVSRGGYAETAVAMVPFCDTGQLEQLLCECCRFNRTDAVLAVLDNCDVSGNATFAGATALYFACRNSSTHCVQALLDRGADPKATSTWRPRRTRWGGMWIQEGETPPLHQLVRDWADANGAACQAILDMLLEAGADVDQLDFRGDTALLVAAGAPGLGNNRGPLRVRAIRALLAAGADANKAQKRGNSLHLMFNVERNLKATKLLVEHGCDPNLKGEYGRTALHYLFLPSGSVRQTDNTADIARYLLEQGADPNILDQHGNSAIYRSMSCGPDVFSVLLPMCKGESIKRQCWFSLALNYHLDRFSQYLELLLASGMDIDTRRQDNGRTLYLCCSASQDKIEILRQHGAKRDVVDKQGNSALHVLCQLESPDQEWLERLMVEDGLSPLSPNNQGKTLLHHVAHWYNKEAGRGLVLRLLDLGVPVNAIDMEGNTALHVYLKKTLNRSTTQDALPVNFYDAINVYGDVDFEIRDGEGLTALHLAVIRCDIEMAMLVAAGADLAALTDDGQNVLHLACRARLPNTVWQILDRLGAIDINQPDRHRRTPLHWACRSGEPESVALLLDHGADVHVTDADGCTPLHACAEFRLEQSIWDALGQSSHGWLRGPPQDPLRPGAMRRPHTLWTSPWYHANPKYTVLAAPGRNTLFAQATTILRLLLEAQSDPSVLDKGGCTALDRALANDCPELVEVYAKDEQLFAKATENIANTPDHESLGGRADEFRDYLRSQMALMCRTSPLTDPGEDQEAIDRVRKAPHIYLELLSCQTAAALITKAFEADPLDVSLYTTLSVVLKSGRFDLIARLSSLVTHYSSYTALQDYVQRGSNRGETTLFTPLQLVCQSERPNMLLLKLLVEVVEVDVDAQNVQACELDQWKAKPNLEPGGTALHILASADNRWQVDAIEFLLEHGASVDVKDAKGETPLHVASQGTKYSGNKMVKGIWRPKAVRVLLSHGADPSSLDAKGLSPLHKASKAPEVMRLLLNTGADAAMGARSPLFQAIYDQNLAALEILLDHGVSVDSVDEKKQSSRVNYQLREPRKVYALLCAAYAEQINTRVASSIPLFRALVVRGADLYAPLNDKETMIQFLFTWPTHEVLDALLTEPCVSRIDFDHRDQCGRTVLHAACDWCQTLPGYRHEHWLPKVPGPALRILDHGADATLVDNEGKTPLHHLLENNAMPDDVLLQFIDHPEVTPTLFVKDKAGFSPLHYALRNLRPVVCESFCAKGAELLEADPDGRTVLHHIAAQCLLTRRDPPGRSGFGIELDEDHFDRCRDLWVRYLSQKGSSINVIDNDGNTPLHAFLLAPDKDLGYNTKVPPNACCHLEHFAKLFPESSGLDVFAVNKAGETALHVVAAREGNGRGEEHDKVLFKALMAKGLDPLKEDIHGRSALDVASACEKEDVLSIFGRS</sequence>
<feature type="repeat" description="ANK" evidence="3">
    <location>
        <begin position="581"/>
        <end position="613"/>
    </location>
</feature>
<dbReference type="Pfam" id="PF00023">
    <property type="entry name" value="Ank"/>
    <property type="match status" value="2"/>
</dbReference>
<keyword evidence="1" id="KW-0677">Repeat</keyword>
<feature type="repeat" description="ANK" evidence="3">
    <location>
        <begin position="1582"/>
        <end position="1626"/>
    </location>
</feature>
<reference evidence="5 6" key="1">
    <citation type="submission" date="2019-06" db="EMBL/GenBank/DDBJ databases">
        <title>Draft genome sequence of the filamentous fungus Phialemoniopsis curvata isolated from diesel fuel.</title>
        <authorList>
            <person name="Varaljay V.A."/>
            <person name="Lyon W.J."/>
            <person name="Crouch A.L."/>
            <person name="Drake C.E."/>
            <person name="Hollomon J.M."/>
            <person name="Nadeau L.J."/>
            <person name="Nunn H.S."/>
            <person name="Stevenson B.S."/>
            <person name="Bojanowski C.L."/>
            <person name="Crookes-Goodson W.J."/>
        </authorList>
    </citation>
    <scope>NUCLEOTIDE SEQUENCE [LARGE SCALE GENOMIC DNA]</scope>
    <source>
        <strain evidence="5 6">D216</strain>
    </source>
</reference>
<dbReference type="Proteomes" id="UP000319257">
    <property type="component" value="Unassembled WGS sequence"/>
</dbReference>
<name>A0A507B7P0_9PEZI</name>
<feature type="repeat" description="ANK" evidence="3">
    <location>
        <begin position="1546"/>
        <end position="1581"/>
    </location>
</feature>
<dbReference type="InterPro" id="IPR051165">
    <property type="entry name" value="Multifunctional_ANK_Repeat"/>
</dbReference>
<comment type="caution">
    <text evidence="5">The sequence shown here is derived from an EMBL/GenBank/DDBJ whole genome shotgun (WGS) entry which is preliminary data.</text>
</comment>
<feature type="domain" description="Nephrocystin 3-like N-terminal" evidence="4">
    <location>
        <begin position="55"/>
        <end position="213"/>
    </location>
</feature>
<feature type="repeat" description="ANK" evidence="3">
    <location>
        <begin position="723"/>
        <end position="755"/>
    </location>
</feature>
<evidence type="ECO:0000313" key="6">
    <source>
        <dbReference type="Proteomes" id="UP000319257"/>
    </source>
</evidence>
<gene>
    <name evidence="5" type="ORF">E0L32_011753</name>
</gene>
<feature type="repeat" description="ANK" evidence="3">
    <location>
        <begin position="1655"/>
        <end position="1687"/>
    </location>
</feature>
<dbReference type="PANTHER" id="PTHR24123">
    <property type="entry name" value="ANKYRIN REPEAT-CONTAINING"/>
    <property type="match status" value="1"/>
</dbReference>
<dbReference type="InterPro" id="IPR036770">
    <property type="entry name" value="Ankyrin_rpt-contain_sf"/>
</dbReference>
<accession>A0A507B7P0</accession>
<dbReference type="OrthoDB" id="21416at2759"/>
<evidence type="ECO:0000259" key="4">
    <source>
        <dbReference type="Pfam" id="PF24883"/>
    </source>
</evidence>
<evidence type="ECO:0000256" key="1">
    <source>
        <dbReference type="ARBA" id="ARBA00022737"/>
    </source>
</evidence>
<dbReference type="PROSITE" id="PS50088">
    <property type="entry name" value="ANK_REPEAT"/>
    <property type="match status" value="9"/>
</dbReference>
<proteinExistence type="predicted"/>
<dbReference type="InterPro" id="IPR002110">
    <property type="entry name" value="Ankyrin_rpt"/>
</dbReference>
<dbReference type="GeneID" id="41979200"/>
<dbReference type="Gene3D" id="1.25.40.20">
    <property type="entry name" value="Ankyrin repeat-containing domain"/>
    <property type="match status" value="7"/>
</dbReference>
<dbReference type="InParanoid" id="A0A507B7P0"/>
<dbReference type="EMBL" id="SKBQ01000117">
    <property type="protein sequence ID" value="TPX18342.1"/>
    <property type="molecule type" value="Genomic_DNA"/>
</dbReference>
<dbReference type="STRING" id="1093900.A0A507B7P0"/>
<evidence type="ECO:0000256" key="2">
    <source>
        <dbReference type="ARBA" id="ARBA00023043"/>
    </source>
</evidence>
<keyword evidence="2 3" id="KW-0040">ANK repeat</keyword>